<evidence type="ECO:0000259" key="1">
    <source>
        <dbReference type="PROSITE" id="PS51186"/>
    </source>
</evidence>
<dbReference type="Gene3D" id="3.40.630.30">
    <property type="match status" value="1"/>
</dbReference>
<sequence length="272" mass="28818">MEARAYETAAEFREAAWPVLAADPIRNTILLTVTTNPLPGALLLTLHDNGKLIGAVIRTDPYPLVVSAMPAEAAAFTARTVHEVLPDLPGAMGPVDRVEAFVDAWTKITGASATRVLAVRMYELGELVPPVAAGSPRHAEEKDAPLLMDWFAKFALDTRPAGSKLPPVEPMVKATLAPGAGGILWEVDATPVSLAVANGPAEGVARIAPVYTPPEHRGHGYASAVTAAAAQWALDQGARHVLINTDLANATTNHIYPAIGFRPLDDTAEYRF</sequence>
<accession>A0ABX2F7G7</accession>
<evidence type="ECO:0000313" key="3">
    <source>
        <dbReference type="Proteomes" id="UP000763557"/>
    </source>
</evidence>
<evidence type="ECO:0000313" key="2">
    <source>
        <dbReference type="EMBL" id="NRN67301.1"/>
    </source>
</evidence>
<comment type="caution">
    <text evidence="2">The sequence shown here is derived from an EMBL/GenBank/DDBJ whole genome shotgun (WGS) entry which is preliminary data.</text>
</comment>
<dbReference type="EMBL" id="JAAATY010000014">
    <property type="protein sequence ID" value="NRN67301.1"/>
    <property type="molecule type" value="Genomic_DNA"/>
</dbReference>
<name>A0ABX2F7G7_9PSEU</name>
<dbReference type="SUPFAM" id="SSF55729">
    <property type="entry name" value="Acyl-CoA N-acyltransferases (Nat)"/>
    <property type="match status" value="1"/>
</dbReference>
<dbReference type="Proteomes" id="UP000763557">
    <property type="component" value="Unassembled WGS sequence"/>
</dbReference>
<dbReference type="Pfam" id="PF00583">
    <property type="entry name" value="Acetyltransf_1"/>
    <property type="match status" value="1"/>
</dbReference>
<gene>
    <name evidence="2" type="ORF">GC106_45370</name>
</gene>
<dbReference type="InterPro" id="IPR000182">
    <property type="entry name" value="GNAT_dom"/>
</dbReference>
<protein>
    <submittedName>
        <fullName evidence="2">Acetyltransferase</fullName>
    </submittedName>
</protein>
<keyword evidence="3" id="KW-1185">Reference proteome</keyword>
<dbReference type="PROSITE" id="PS51186">
    <property type="entry name" value="GNAT"/>
    <property type="match status" value="1"/>
</dbReference>
<reference evidence="2 3" key="1">
    <citation type="submission" date="2020-01" db="EMBL/GenBank/DDBJ databases">
        <title>Kibdelosporangium persica a novel Actinomycetes from a hot desert in Iran.</title>
        <authorList>
            <person name="Safaei N."/>
            <person name="Zaburannyi N."/>
            <person name="Mueller R."/>
            <person name="Wink J."/>
        </authorList>
    </citation>
    <scope>NUCLEOTIDE SEQUENCE [LARGE SCALE GENOMIC DNA]</scope>
    <source>
        <strain evidence="2 3">4NS15</strain>
    </source>
</reference>
<proteinExistence type="predicted"/>
<feature type="domain" description="N-acetyltransferase" evidence="1">
    <location>
        <begin position="134"/>
        <end position="272"/>
    </location>
</feature>
<organism evidence="2 3">
    <name type="scientific">Kibdelosporangium persicum</name>
    <dbReference type="NCBI Taxonomy" id="2698649"/>
    <lineage>
        <taxon>Bacteria</taxon>
        <taxon>Bacillati</taxon>
        <taxon>Actinomycetota</taxon>
        <taxon>Actinomycetes</taxon>
        <taxon>Pseudonocardiales</taxon>
        <taxon>Pseudonocardiaceae</taxon>
        <taxon>Kibdelosporangium</taxon>
    </lineage>
</organism>
<dbReference type="InterPro" id="IPR016181">
    <property type="entry name" value="Acyl_CoA_acyltransferase"/>
</dbReference>
<dbReference type="RefSeq" id="WP_173134887.1">
    <property type="nucleotide sequence ID" value="NZ_CBCSGW010000105.1"/>
</dbReference>